<dbReference type="KEGG" id="cbae:COR50_14545"/>
<feature type="transmembrane region" description="Helical" evidence="1">
    <location>
        <begin position="43"/>
        <end position="63"/>
    </location>
</feature>
<evidence type="ECO:0000313" key="3">
    <source>
        <dbReference type="Proteomes" id="UP000220133"/>
    </source>
</evidence>
<keyword evidence="1" id="KW-0812">Transmembrane</keyword>
<feature type="transmembrane region" description="Helical" evidence="1">
    <location>
        <begin position="12"/>
        <end position="31"/>
    </location>
</feature>
<feature type="transmembrane region" description="Helical" evidence="1">
    <location>
        <begin position="75"/>
        <end position="96"/>
    </location>
</feature>
<evidence type="ECO:0000256" key="1">
    <source>
        <dbReference type="SAM" id="Phobius"/>
    </source>
</evidence>
<keyword evidence="1" id="KW-0472">Membrane</keyword>
<gene>
    <name evidence="2" type="ORF">COR50_14545</name>
</gene>
<proteinExistence type="predicted"/>
<accession>A0A291QWG8</accession>
<dbReference type="EMBL" id="CP023777">
    <property type="protein sequence ID" value="ATL48285.1"/>
    <property type="molecule type" value="Genomic_DNA"/>
</dbReference>
<keyword evidence="1" id="KW-1133">Transmembrane helix</keyword>
<keyword evidence="3" id="KW-1185">Reference proteome</keyword>
<dbReference type="Proteomes" id="UP000220133">
    <property type="component" value="Chromosome"/>
</dbReference>
<organism evidence="2 3">
    <name type="scientific">Chitinophaga caeni</name>
    <dbReference type="NCBI Taxonomy" id="2029983"/>
    <lineage>
        <taxon>Bacteria</taxon>
        <taxon>Pseudomonadati</taxon>
        <taxon>Bacteroidota</taxon>
        <taxon>Chitinophagia</taxon>
        <taxon>Chitinophagales</taxon>
        <taxon>Chitinophagaceae</taxon>
        <taxon>Chitinophaga</taxon>
    </lineage>
</organism>
<reference evidence="2 3" key="1">
    <citation type="submission" date="2017-10" db="EMBL/GenBank/DDBJ databases">
        <title>Paenichitinophaga pekingensis gen. nov., sp. nov., isolated from activated sludge.</title>
        <authorList>
            <person name="Jin D."/>
            <person name="Kong X."/>
            <person name="Deng Y."/>
            <person name="Bai Z."/>
        </authorList>
    </citation>
    <scope>NUCLEOTIDE SEQUENCE [LARGE SCALE GENOMIC DNA]</scope>
    <source>
        <strain evidence="2 3">13</strain>
    </source>
</reference>
<sequence>MHNSYYELTNGFLVTVFGMLLLAFTGLYWMGKGILTVRWLNTAHFAGTVLGIIGILASARLAPHSFVMRNNYLRLFEYSCFTLGLSQVIFIIHLWIGKPGKMKGNS</sequence>
<name>A0A291QWG8_9BACT</name>
<evidence type="ECO:0000313" key="2">
    <source>
        <dbReference type="EMBL" id="ATL48285.1"/>
    </source>
</evidence>
<protein>
    <recommendedName>
        <fullName evidence="4">DUF4405 domain-containing protein</fullName>
    </recommendedName>
</protein>
<dbReference type="AlphaFoldDB" id="A0A291QWG8"/>
<evidence type="ECO:0008006" key="4">
    <source>
        <dbReference type="Google" id="ProtNLM"/>
    </source>
</evidence>